<dbReference type="GO" id="GO:0006508">
    <property type="term" value="P:proteolysis"/>
    <property type="evidence" value="ECO:0007669"/>
    <property type="project" value="UniProtKB-KW"/>
</dbReference>
<comment type="caution">
    <text evidence="7">The sequence shown here is derived from an EMBL/GenBank/DDBJ whole genome shotgun (WGS) entry which is preliminary data.</text>
</comment>
<dbReference type="AlphaFoldDB" id="A0A4Z0G354"/>
<feature type="compositionally biased region" description="Low complexity" evidence="5">
    <location>
        <begin position="142"/>
        <end position="167"/>
    </location>
</feature>
<evidence type="ECO:0000259" key="6">
    <source>
        <dbReference type="PROSITE" id="PS51935"/>
    </source>
</evidence>
<feature type="domain" description="NlpC/P60" evidence="6">
    <location>
        <begin position="167"/>
        <end position="284"/>
    </location>
</feature>
<evidence type="ECO:0000313" key="8">
    <source>
        <dbReference type="Proteomes" id="UP000297948"/>
    </source>
</evidence>
<dbReference type="Pfam" id="PF00877">
    <property type="entry name" value="NLPC_P60"/>
    <property type="match status" value="1"/>
</dbReference>
<dbReference type="OrthoDB" id="5177647at2"/>
<keyword evidence="3" id="KW-0378">Hydrolase</keyword>
<dbReference type="Proteomes" id="UP000297948">
    <property type="component" value="Unassembled WGS sequence"/>
</dbReference>
<accession>A0A4Z0G354</accession>
<dbReference type="Gene3D" id="3.90.1720.10">
    <property type="entry name" value="endopeptidase domain like (from Nostoc punctiforme)"/>
    <property type="match status" value="1"/>
</dbReference>
<keyword evidence="2" id="KW-0645">Protease</keyword>
<evidence type="ECO:0000256" key="2">
    <source>
        <dbReference type="ARBA" id="ARBA00022670"/>
    </source>
</evidence>
<dbReference type="InterPro" id="IPR000064">
    <property type="entry name" value="NLP_P60_dom"/>
</dbReference>
<evidence type="ECO:0000256" key="1">
    <source>
        <dbReference type="ARBA" id="ARBA00007074"/>
    </source>
</evidence>
<evidence type="ECO:0000256" key="4">
    <source>
        <dbReference type="ARBA" id="ARBA00022807"/>
    </source>
</evidence>
<dbReference type="GO" id="GO:0008234">
    <property type="term" value="F:cysteine-type peptidase activity"/>
    <property type="evidence" value="ECO:0007669"/>
    <property type="project" value="UniProtKB-KW"/>
</dbReference>
<evidence type="ECO:0000256" key="3">
    <source>
        <dbReference type="ARBA" id="ARBA00022801"/>
    </source>
</evidence>
<keyword evidence="4" id="KW-0788">Thiol protease</keyword>
<evidence type="ECO:0000313" key="7">
    <source>
        <dbReference type="EMBL" id="TGA88595.1"/>
    </source>
</evidence>
<feature type="region of interest" description="Disordered" evidence="5">
    <location>
        <begin position="88"/>
        <end position="167"/>
    </location>
</feature>
<keyword evidence="8" id="KW-1185">Reference proteome</keyword>
<dbReference type="InterPro" id="IPR051202">
    <property type="entry name" value="Peptidase_C40"/>
</dbReference>
<evidence type="ECO:0000256" key="5">
    <source>
        <dbReference type="SAM" id="MobiDB-lite"/>
    </source>
</evidence>
<dbReference type="InterPro" id="IPR038765">
    <property type="entry name" value="Papain-like_cys_pep_sf"/>
</dbReference>
<organism evidence="7 8">
    <name type="scientific">Streptomyces palmae</name>
    <dbReference type="NCBI Taxonomy" id="1701085"/>
    <lineage>
        <taxon>Bacteria</taxon>
        <taxon>Bacillati</taxon>
        <taxon>Actinomycetota</taxon>
        <taxon>Actinomycetes</taxon>
        <taxon>Kitasatosporales</taxon>
        <taxon>Streptomycetaceae</taxon>
        <taxon>Streptomyces</taxon>
    </lineage>
</organism>
<proteinExistence type="inferred from homology"/>
<dbReference type="SUPFAM" id="SSF54001">
    <property type="entry name" value="Cysteine proteinases"/>
    <property type="match status" value="1"/>
</dbReference>
<name>A0A4Z0G354_9ACTN</name>
<feature type="compositionally biased region" description="Basic and acidic residues" evidence="5">
    <location>
        <begin position="92"/>
        <end position="131"/>
    </location>
</feature>
<comment type="similarity">
    <text evidence="1">Belongs to the peptidase C40 family.</text>
</comment>
<protein>
    <submittedName>
        <fullName evidence="7">NlpC/P60 family protein</fullName>
    </submittedName>
</protein>
<gene>
    <name evidence="7" type="ORF">E4099_29555</name>
</gene>
<dbReference type="PANTHER" id="PTHR47053:SF1">
    <property type="entry name" value="MUREIN DD-ENDOPEPTIDASE MEPH-RELATED"/>
    <property type="match status" value="1"/>
</dbReference>
<dbReference type="PROSITE" id="PS51935">
    <property type="entry name" value="NLPC_P60"/>
    <property type="match status" value="1"/>
</dbReference>
<dbReference type="EMBL" id="SRID01000480">
    <property type="protein sequence ID" value="TGA88595.1"/>
    <property type="molecule type" value="Genomic_DNA"/>
</dbReference>
<reference evidence="7 8" key="1">
    <citation type="submission" date="2019-03" db="EMBL/GenBank/DDBJ databases">
        <authorList>
            <person name="Gonzalez-Pimentel J.L."/>
        </authorList>
    </citation>
    <scope>NUCLEOTIDE SEQUENCE [LARGE SCALE GENOMIC DNA]</scope>
    <source>
        <strain evidence="7 8">JCM 31289</strain>
    </source>
</reference>
<feature type="region of interest" description="Disordered" evidence="5">
    <location>
        <begin position="1"/>
        <end position="23"/>
    </location>
</feature>
<sequence>MSPVAHIPSHRKPRRAASPSTRALRAGVTGGILSLAVAGTTVQASASEQTAAESTLEMPTVSAALATTTAQSADATLEAATGYEIQAQQDQAADHARAEAKKAKEKAEAKAKAKREAARKEAQRKAEERAAQARSSRSTDRTPLGDSTPSTGSGSGTSTQAPSTSSSGNVATLLNFLRAQVGKAYVPGATGPSSYDCSGLTQTAFRQINISLPRISQQQSTVGTQVSLNNLQPGDLLYWGSPGSAYHVAVYVGGGNFIGAQNSSTGVVERPLSYDPPTGAVRVL</sequence>
<dbReference type="PANTHER" id="PTHR47053">
    <property type="entry name" value="MUREIN DD-ENDOPEPTIDASE MEPH-RELATED"/>
    <property type="match status" value="1"/>
</dbReference>
<dbReference type="RefSeq" id="WP_135342180.1">
    <property type="nucleotide sequence ID" value="NZ_JBHLTX010000036.1"/>
</dbReference>